<reference evidence="1 2" key="1">
    <citation type="journal article" date="2024" name="J Genomics">
        <title>Draft genome sequencing and assembly of Favolaschia claudopus CIRM-BRFM 2984 isolated from oak limbs.</title>
        <authorList>
            <person name="Navarro D."/>
            <person name="Drula E."/>
            <person name="Chaduli D."/>
            <person name="Cazenave R."/>
            <person name="Ahrendt S."/>
            <person name="Wang J."/>
            <person name="Lipzen A."/>
            <person name="Daum C."/>
            <person name="Barry K."/>
            <person name="Grigoriev I.V."/>
            <person name="Favel A."/>
            <person name="Rosso M.N."/>
            <person name="Martin F."/>
        </authorList>
    </citation>
    <scope>NUCLEOTIDE SEQUENCE [LARGE SCALE GENOMIC DNA]</scope>
    <source>
        <strain evidence="1 2">CIRM-BRFM 2984</strain>
    </source>
</reference>
<dbReference type="Proteomes" id="UP001362999">
    <property type="component" value="Unassembled WGS sequence"/>
</dbReference>
<sequence>MKLTCLANHIANLTVITGSQSVQDLKTLSKTLRIYSIAVFRSRGDTLQVFVLHPLLPQPSIQLIAATATTLQISQYVSTLDTNLSLSDDSNSQRRHPSDGPEIFIRISFSITNLFPGSSDRMDDYSYSEKLLMLRQQLTILQHQRHRYYSDTRQYKRVTRQIRVIRERLQQLIERGDSEALQRRT</sequence>
<name>A0AAW0B9D1_9AGAR</name>
<accession>A0AAW0B9D1</accession>
<comment type="caution">
    <text evidence="1">The sequence shown here is derived from an EMBL/GenBank/DDBJ whole genome shotgun (WGS) entry which is preliminary data.</text>
</comment>
<evidence type="ECO:0000313" key="2">
    <source>
        <dbReference type="Proteomes" id="UP001362999"/>
    </source>
</evidence>
<protein>
    <submittedName>
        <fullName evidence="1">Uncharacterized protein</fullName>
    </submittedName>
</protein>
<dbReference type="EMBL" id="JAWWNJ010000037">
    <property type="protein sequence ID" value="KAK7022545.1"/>
    <property type="molecule type" value="Genomic_DNA"/>
</dbReference>
<proteinExistence type="predicted"/>
<dbReference type="AlphaFoldDB" id="A0AAW0B9D1"/>
<evidence type="ECO:0000313" key="1">
    <source>
        <dbReference type="EMBL" id="KAK7022545.1"/>
    </source>
</evidence>
<keyword evidence="2" id="KW-1185">Reference proteome</keyword>
<gene>
    <name evidence="1" type="ORF">R3P38DRAFT_3195940</name>
</gene>
<organism evidence="1 2">
    <name type="scientific">Favolaschia claudopus</name>
    <dbReference type="NCBI Taxonomy" id="2862362"/>
    <lineage>
        <taxon>Eukaryota</taxon>
        <taxon>Fungi</taxon>
        <taxon>Dikarya</taxon>
        <taxon>Basidiomycota</taxon>
        <taxon>Agaricomycotina</taxon>
        <taxon>Agaricomycetes</taxon>
        <taxon>Agaricomycetidae</taxon>
        <taxon>Agaricales</taxon>
        <taxon>Marasmiineae</taxon>
        <taxon>Mycenaceae</taxon>
        <taxon>Favolaschia</taxon>
    </lineage>
</organism>